<name>Q7M3J8_DROME</name>
<dbReference type="PIR" id="S69595">
    <property type="entry name" value="S69595"/>
</dbReference>
<accession>Q7M3J8</accession>
<dbReference type="AlphaFoldDB" id="Q7M3J8"/>
<evidence type="ECO:0000256" key="1">
    <source>
        <dbReference type="SAM" id="MobiDB-lite"/>
    </source>
</evidence>
<feature type="non-terminal residue" evidence="2">
    <location>
        <position position="1"/>
    </location>
</feature>
<organism evidence="2">
    <name type="scientific">Drosophila melanogaster</name>
    <name type="common">Fruit fly</name>
    <dbReference type="NCBI Taxonomy" id="7227"/>
    <lineage>
        <taxon>Eukaryota</taxon>
        <taxon>Metazoa</taxon>
        <taxon>Ecdysozoa</taxon>
        <taxon>Arthropoda</taxon>
        <taxon>Hexapoda</taxon>
        <taxon>Insecta</taxon>
        <taxon>Pterygota</taxon>
        <taxon>Neoptera</taxon>
        <taxon>Endopterygota</taxon>
        <taxon>Diptera</taxon>
        <taxon>Brachycera</taxon>
        <taxon>Muscomorpha</taxon>
        <taxon>Ephydroidea</taxon>
        <taxon>Drosophilidae</taxon>
        <taxon>Drosophila</taxon>
        <taxon>Sophophora</taxon>
    </lineage>
</organism>
<sequence length="33" mass="3119">GKSRTGPSGGAASPPSRVGGPASAEAKESSFKC</sequence>
<feature type="region of interest" description="Disordered" evidence="1">
    <location>
        <begin position="1"/>
        <end position="33"/>
    </location>
</feature>
<proteinExistence type="predicted"/>
<protein>
    <submittedName>
        <fullName evidence="2">Gene 4f-rnp protein</fullName>
    </submittedName>
</protein>
<feature type="non-terminal residue" evidence="2">
    <location>
        <position position="33"/>
    </location>
</feature>
<reference evidence="2" key="1">
    <citation type="journal article" date="1996" name="J. Mol. Biol.">
        <title>RNA editing in Drosophila 4f-rnp gene nuclear transcripts by multiple A-to-G conversions.</title>
        <authorList>
            <person name="Petschek J.P."/>
            <person name="Mermer M.J."/>
            <person name="Scheckelhoff M.R."/>
            <person name="Simone A.A."/>
            <person name="Vaughn J.C."/>
        </authorList>
    </citation>
    <scope>NUCLEOTIDE SEQUENCE</scope>
</reference>
<evidence type="ECO:0000313" key="2">
    <source>
        <dbReference type="PIR" id="S69595"/>
    </source>
</evidence>